<dbReference type="PANTHER" id="PTHR30373">
    <property type="entry name" value="UPF0603 PROTEIN YGCG"/>
    <property type="match status" value="1"/>
</dbReference>
<feature type="transmembrane region" description="Helical" evidence="3">
    <location>
        <begin position="264"/>
        <end position="282"/>
    </location>
</feature>
<dbReference type="PANTHER" id="PTHR30373:SF2">
    <property type="entry name" value="UPF0603 PROTEIN YGCG"/>
    <property type="match status" value="1"/>
</dbReference>
<organism evidence="6 7">
    <name type="scientific">Acinetobacter towneri</name>
    <dbReference type="NCBI Taxonomy" id="202956"/>
    <lineage>
        <taxon>Bacteria</taxon>
        <taxon>Pseudomonadati</taxon>
        <taxon>Pseudomonadota</taxon>
        <taxon>Gammaproteobacteria</taxon>
        <taxon>Moraxellales</taxon>
        <taxon>Moraxellaceae</taxon>
        <taxon>Acinetobacter</taxon>
    </lineage>
</organism>
<dbReference type="Proteomes" id="UP000186931">
    <property type="component" value="Unassembled WGS sequence"/>
</dbReference>
<feature type="compositionally biased region" description="Low complexity" evidence="2">
    <location>
        <begin position="64"/>
        <end position="75"/>
    </location>
</feature>
<feature type="domain" description="TPM" evidence="5">
    <location>
        <begin position="107"/>
        <end position="230"/>
    </location>
</feature>
<dbReference type="eggNOG" id="COG1512">
    <property type="taxonomic scope" value="Bacteria"/>
</dbReference>
<feature type="coiled-coil region" evidence="1">
    <location>
        <begin position="239"/>
        <end position="267"/>
    </location>
</feature>
<evidence type="ECO:0000256" key="3">
    <source>
        <dbReference type="SAM" id="Phobius"/>
    </source>
</evidence>
<evidence type="ECO:0000259" key="5">
    <source>
        <dbReference type="Pfam" id="PF04536"/>
    </source>
</evidence>
<accession>A0A1E8E4I9</accession>
<feature type="signal peptide" evidence="4">
    <location>
        <begin position="1"/>
        <end position="35"/>
    </location>
</feature>
<feature type="chain" id="PRO_5009213357" description="TPM domain-containing protein" evidence="4">
    <location>
        <begin position="36"/>
        <end position="372"/>
    </location>
</feature>
<sequence>MLQLHSKTHMSLAQMLLLMAIMCLSGLAYSEVATATDETAEAVVLGKIVQQPHPQNANPIPDFTNSRQSTSSTQQAPIEKPVQQPQIAHDMAEGESIRALPTLNQPVVDQANLLTATEKQQISQRILNLHQHAKAQIGVVIVPTTGQEDIFDFAMRVAEQWQLGSAKQDNGVLMAIAVNDRRIQILTGYGLEGVLPDIVVSRIINQRITPYFKQAQYAQGIDAGLAEIERILNLDPEVAAQAAQELKQRQEQALQEQQAREKTLSSALFILIAGVIGSLIVGKRLSASTAAVAGTVAGLVNGAGLITSLMIGAGIFFLLITAIAQTIFQIFLSSAGRGGGHGGGGFGGGGFGGGGYSGGGGGFGGGGASGSW</sequence>
<keyword evidence="3" id="KW-1133">Transmembrane helix</keyword>
<name>A0A1E8E4I9_9GAMM</name>
<keyword evidence="3" id="KW-0472">Membrane</keyword>
<gene>
    <name evidence="6" type="ORF">BJN41_02830</name>
</gene>
<feature type="region of interest" description="Disordered" evidence="2">
    <location>
        <begin position="53"/>
        <end position="85"/>
    </location>
</feature>
<protein>
    <recommendedName>
        <fullName evidence="5">TPM domain-containing protein</fullName>
    </recommendedName>
</protein>
<keyword evidence="4" id="KW-0732">Signal</keyword>
<reference evidence="6 7" key="1">
    <citation type="submission" date="2016-10" db="EMBL/GenBank/DDBJ databases">
        <title>Genome of airborne Acinetobacter sp. 5-2Ac02 in the hospital environment: Species near to Acinetobacter towneri.</title>
        <authorList>
            <person name="Barbosa B."/>
            <person name="Fernandez-Garcia L."/>
            <person name="Gato E."/>
            <person name="Leao R."/>
            <person name="Albano R."/>
            <person name="Fernandez B."/>
            <person name="Fernandez-Cuenca F."/>
            <person name="Marques E."/>
            <person name="Tomas M."/>
        </authorList>
    </citation>
    <scope>NUCLEOTIDE SEQUENCE [LARGE SCALE GENOMIC DNA]</scope>
    <source>
        <strain evidence="6 7">5-2Ac02</strain>
    </source>
</reference>
<dbReference type="Gene3D" id="3.10.310.50">
    <property type="match status" value="1"/>
</dbReference>
<evidence type="ECO:0000313" key="6">
    <source>
        <dbReference type="EMBL" id="OFE44183.1"/>
    </source>
</evidence>
<dbReference type="STRING" id="202956.BJN41_02830"/>
<comment type="caution">
    <text evidence="6">The sequence shown here is derived from an EMBL/GenBank/DDBJ whole genome shotgun (WGS) entry which is preliminary data.</text>
</comment>
<evidence type="ECO:0000256" key="2">
    <source>
        <dbReference type="SAM" id="MobiDB-lite"/>
    </source>
</evidence>
<proteinExistence type="predicted"/>
<dbReference type="InterPro" id="IPR007621">
    <property type="entry name" value="TPM_dom"/>
</dbReference>
<evidence type="ECO:0000313" key="7">
    <source>
        <dbReference type="Proteomes" id="UP000186931"/>
    </source>
</evidence>
<dbReference type="AlphaFoldDB" id="A0A1E8E4I9"/>
<keyword evidence="1" id="KW-0175">Coiled coil</keyword>
<dbReference type="EMBL" id="MKQS01000005">
    <property type="protein sequence ID" value="OFE44183.1"/>
    <property type="molecule type" value="Genomic_DNA"/>
</dbReference>
<evidence type="ECO:0000256" key="1">
    <source>
        <dbReference type="SAM" id="Coils"/>
    </source>
</evidence>
<evidence type="ECO:0000256" key="4">
    <source>
        <dbReference type="SAM" id="SignalP"/>
    </source>
</evidence>
<keyword evidence="3" id="KW-0812">Transmembrane</keyword>
<dbReference type="Pfam" id="PF04536">
    <property type="entry name" value="TPM_phosphatase"/>
    <property type="match status" value="1"/>
</dbReference>
<dbReference type="RefSeq" id="WP_070153504.1">
    <property type="nucleotide sequence ID" value="NZ_MKQS01000005.1"/>
</dbReference>